<dbReference type="SUPFAM" id="SSF56112">
    <property type="entry name" value="Protein kinase-like (PK-like)"/>
    <property type="match status" value="1"/>
</dbReference>
<accession>A0ABC9H2K4</accession>
<dbReference type="Proteomes" id="UP001497457">
    <property type="component" value="Unassembled WGS sequence"/>
</dbReference>
<dbReference type="InterPro" id="IPR008271">
    <property type="entry name" value="Ser/Thr_kinase_AS"/>
</dbReference>
<dbReference type="EMBL" id="CAXIPR030001154">
    <property type="protein sequence ID" value="CAM0148009.1"/>
    <property type="molecule type" value="Genomic_DNA"/>
</dbReference>
<dbReference type="GO" id="GO:0005524">
    <property type="term" value="F:ATP binding"/>
    <property type="evidence" value="ECO:0007669"/>
    <property type="project" value="UniProtKB-UniRule"/>
</dbReference>
<keyword evidence="8 11" id="KW-0067">ATP-binding</keyword>
<evidence type="ECO:0000256" key="5">
    <source>
        <dbReference type="ARBA" id="ARBA00022729"/>
    </source>
</evidence>
<dbReference type="PANTHER" id="PTHR27005">
    <property type="entry name" value="WALL-ASSOCIATED RECEPTOR KINASE-LIKE 21"/>
    <property type="match status" value="1"/>
</dbReference>
<dbReference type="GO" id="GO:0016020">
    <property type="term" value="C:membrane"/>
    <property type="evidence" value="ECO:0007669"/>
    <property type="project" value="UniProtKB-SubCell"/>
</dbReference>
<dbReference type="Gene3D" id="3.30.200.20">
    <property type="entry name" value="Phosphorylase Kinase, domain 1"/>
    <property type="match status" value="1"/>
</dbReference>
<proteinExistence type="inferred from homology"/>
<keyword evidence="5 13" id="KW-0732">Signal</keyword>
<name>A0ABC9H2K4_9POAL</name>
<dbReference type="InterPro" id="IPR000719">
    <property type="entry name" value="Prot_kinase_dom"/>
</dbReference>
<dbReference type="FunFam" id="1.10.510.10:FF:000084">
    <property type="entry name" value="Wall-associated receptor kinase 2"/>
    <property type="match status" value="1"/>
</dbReference>
<dbReference type="PROSITE" id="PS00108">
    <property type="entry name" value="PROTEIN_KINASE_ST"/>
    <property type="match status" value="1"/>
</dbReference>
<evidence type="ECO:0000256" key="10">
    <source>
        <dbReference type="ARBA" id="ARBA00023136"/>
    </source>
</evidence>
<keyword evidence="9" id="KW-1133">Transmembrane helix</keyword>
<keyword evidence="4" id="KW-0812">Transmembrane</keyword>
<evidence type="ECO:0000256" key="13">
    <source>
        <dbReference type="SAM" id="SignalP"/>
    </source>
</evidence>
<evidence type="ECO:0000256" key="9">
    <source>
        <dbReference type="ARBA" id="ARBA00022989"/>
    </source>
</evidence>
<keyword evidence="16" id="KW-1185">Reference proteome</keyword>
<dbReference type="SMART" id="SM00220">
    <property type="entry name" value="S_TKc"/>
    <property type="match status" value="1"/>
</dbReference>
<dbReference type="PROSITE" id="PS50011">
    <property type="entry name" value="PROTEIN_KINASE_DOM"/>
    <property type="match status" value="1"/>
</dbReference>
<evidence type="ECO:0000313" key="15">
    <source>
        <dbReference type="EMBL" id="CAM0148009.1"/>
    </source>
</evidence>
<gene>
    <name evidence="15" type="ORF">URODEC1_LOCUS121367</name>
</gene>
<dbReference type="GO" id="GO:0004674">
    <property type="term" value="F:protein serine/threonine kinase activity"/>
    <property type="evidence" value="ECO:0007669"/>
    <property type="project" value="UniProtKB-KW"/>
</dbReference>
<evidence type="ECO:0000256" key="6">
    <source>
        <dbReference type="ARBA" id="ARBA00022741"/>
    </source>
</evidence>
<dbReference type="InterPro" id="IPR011009">
    <property type="entry name" value="Kinase-like_dom_sf"/>
</dbReference>
<dbReference type="Pfam" id="PF07714">
    <property type="entry name" value="PK_Tyr_Ser-Thr"/>
    <property type="match status" value="1"/>
</dbReference>
<feature type="domain" description="Protein kinase" evidence="14">
    <location>
        <begin position="64"/>
        <end position="340"/>
    </location>
</feature>
<feature type="signal peptide" evidence="13">
    <location>
        <begin position="1"/>
        <end position="16"/>
    </location>
</feature>
<dbReference type="InterPro" id="IPR045274">
    <property type="entry name" value="WAK-like"/>
</dbReference>
<evidence type="ECO:0000259" key="14">
    <source>
        <dbReference type="PROSITE" id="PS50011"/>
    </source>
</evidence>
<dbReference type="InterPro" id="IPR017441">
    <property type="entry name" value="Protein_kinase_ATP_BS"/>
</dbReference>
<dbReference type="PANTHER" id="PTHR27005:SF214">
    <property type="entry name" value="OS08G0501600 PROTEIN"/>
    <property type="match status" value="1"/>
</dbReference>
<evidence type="ECO:0000256" key="11">
    <source>
        <dbReference type="PROSITE-ProRule" id="PRU10141"/>
    </source>
</evidence>
<keyword evidence="3" id="KW-0808">Transferase</keyword>
<comment type="caution">
    <text evidence="15">The sequence shown here is derived from an EMBL/GenBank/DDBJ whole genome shotgun (WGS) entry which is preliminary data.</text>
</comment>
<evidence type="ECO:0000313" key="16">
    <source>
        <dbReference type="Proteomes" id="UP001497457"/>
    </source>
</evidence>
<keyword evidence="6 11" id="KW-0547">Nucleotide-binding</keyword>
<dbReference type="InterPro" id="IPR001245">
    <property type="entry name" value="Ser-Thr/Tyr_kinase_cat_dom"/>
</dbReference>
<reference evidence="15 16" key="1">
    <citation type="submission" date="2024-10" db="EMBL/GenBank/DDBJ databases">
        <authorList>
            <person name="Ryan C."/>
        </authorList>
    </citation>
    <scope>NUCLEOTIDE SEQUENCE [LARGE SCALE GENOMIC DNA]</scope>
</reference>
<evidence type="ECO:0000256" key="12">
    <source>
        <dbReference type="RuleBase" id="RU000304"/>
    </source>
</evidence>
<keyword evidence="7" id="KW-0418">Kinase</keyword>
<protein>
    <recommendedName>
        <fullName evidence="14">Protein kinase domain-containing protein</fullName>
    </recommendedName>
</protein>
<evidence type="ECO:0000256" key="8">
    <source>
        <dbReference type="ARBA" id="ARBA00022840"/>
    </source>
</evidence>
<feature type="chain" id="PRO_5044795408" description="Protein kinase domain-containing protein" evidence="13">
    <location>
        <begin position="17"/>
        <end position="386"/>
    </location>
</feature>
<organism evidence="15 16">
    <name type="scientific">Urochloa decumbens</name>
    <dbReference type="NCBI Taxonomy" id="240449"/>
    <lineage>
        <taxon>Eukaryota</taxon>
        <taxon>Viridiplantae</taxon>
        <taxon>Streptophyta</taxon>
        <taxon>Embryophyta</taxon>
        <taxon>Tracheophyta</taxon>
        <taxon>Spermatophyta</taxon>
        <taxon>Magnoliopsida</taxon>
        <taxon>Liliopsida</taxon>
        <taxon>Poales</taxon>
        <taxon>Poaceae</taxon>
        <taxon>PACMAD clade</taxon>
        <taxon>Panicoideae</taxon>
        <taxon>Panicodae</taxon>
        <taxon>Paniceae</taxon>
        <taxon>Melinidinae</taxon>
        <taxon>Urochloa</taxon>
    </lineage>
</organism>
<keyword evidence="2 12" id="KW-0723">Serine/threonine-protein kinase</keyword>
<keyword evidence="10" id="KW-0472">Membrane</keyword>
<comment type="subcellular location">
    <subcellularLocation>
        <location evidence="1">Membrane</location>
        <topology evidence="1">Single-pass type I membrane protein</topology>
    </subcellularLocation>
</comment>
<sequence length="386" mass="43328">MCLLLVVLVTIYAIKKLKDQRAKKMREYFFKQNRGLLLQQLVDKDIAERMIFSLEELNKATNKFDEARILGGGGHGTVYKGILSNQHVVAIKKSKLVIQREIDGFINEVAILSQINHRNVVRLFGCCLETEVPLLVYEFISNGTLYAHIHVDTPVSLPWKDRLRIASEVASSLAYLHSEASISIVHRDIKTSNILLDDSLIAKVSDFGASRGISIDKSGVTTAIQGTYGYLDPEYFYTRRLTEKSDVYSFGVMLVELLTRKKPTIDISDGVSLVTHFIQLFSEDRLSETLDVQVIREGEEEAKQVATVATLCLQIKADDRPTMRQVETVLQGIQSSDDYFQCNPGVQGMGASNNTTFEGSNVVVHDNNSRRFSTEREMLLSATLPR</sequence>
<evidence type="ECO:0000256" key="7">
    <source>
        <dbReference type="ARBA" id="ARBA00022777"/>
    </source>
</evidence>
<evidence type="ECO:0000256" key="4">
    <source>
        <dbReference type="ARBA" id="ARBA00022692"/>
    </source>
</evidence>
<evidence type="ECO:0000256" key="2">
    <source>
        <dbReference type="ARBA" id="ARBA00022527"/>
    </source>
</evidence>
<dbReference type="Gene3D" id="1.10.510.10">
    <property type="entry name" value="Transferase(Phosphotransferase) domain 1"/>
    <property type="match status" value="1"/>
</dbReference>
<comment type="similarity">
    <text evidence="12">Belongs to the protein kinase superfamily.</text>
</comment>
<dbReference type="PROSITE" id="PS00107">
    <property type="entry name" value="PROTEIN_KINASE_ATP"/>
    <property type="match status" value="1"/>
</dbReference>
<dbReference type="CDD" id="cd14066">
    <property type="entry name" value="STKc_IRAK"/>
    <property type="match status" value="1"/>
</dbReference>
<dbReference type="FunFam" id="3.30.200.20:FF:000043">
    <property type="entry name" value="Wall-associated receptor kinase 2"/>
    <property type="match status" value="1"/>
</dbReference>
<evidence type="ECO:0000256" key="1">
    <source>
        <dbReference type="ARBA" id="ARBA00004479"/>
    </source>
</evidence>
<dbReference type="AlphaFoldDB" id="A0ABC9H2K4"/>
<feature type="binding site" evidence="11">
    <location>
        <position position="93"/>
    </location>
    <ligand>
        <name>ATP</name>
        <dbReference type="ChEBI" id="CHEBI:30616"/>
    </ligand>
</feature>
<evidence type="ECO:0000256" key="3">
    <source>
        <dbReference type="ARBA" id="ARBA00022679"/>
    </source>
</evidence>